<gene>
    <name evidence="2" type="ORF">RHP51_10690</name>
</gene>
<accession>A0ABY9XP42</accession>
<sequence length="483" mass="56086">MKFIVGSIKNVSKPFFNLYYNDWDDFKNRTTYYIHYHDKSEVFKVGDVKILHKDWNHTNDIIPPEFDSLPDDFCSLGQNLNYYYNLKKLFPEEYELILDALNDVAFFKGVKEQFESLDGFKHSLLRESSAQEALYLAKNKLHDIPSVSEFKFSYSCKLSGAQEPHTLRFNFGDNDNLPNRIIALIGKNGTGKTKFLANLAIDLSGISRKKLKEDIFIPQRPLFSKVIAISYSIFDKFSKPKSDRSFSYKYCGLKDSNGRLISNKKMSDNYTESINKITSKDLQNDWYQIMSIILDANFTESFYSRFFETRGQVIDFDEIRNELSSGQSFLMYVITEVIANINPNTLILFDEPEMHLHPNAIANLVRMFEKLLSRFESYALIATHSPIIIQEIPSRYVNVFEREGNIPMVYNLGIESFGENIEVLTQEVFKTKDVDENYKVILKNLSIKYSYKTVLSFFENKLSLNAKTYLLAQYKNPEAELDA</sequence>
<feature type="domain" description="ATPase AAA-type core" evidence="1">
    <location>
        <begin position="322"/>
        <end position="389"/>
    </location>
</feature>
<evidence type="ECO:0000259" key="1">
    <source>
        <dbReference type="Pfam" id="PF13304"/>
    </source>
</evidence>
<dbReference type="RefSeq" id="WP_415864565.1">
    <property type="nucleotide sequence ID" value="NZ_CP134537.1"/>
</dbReference>
<dbReference type="PANTHER" id="PTHR43581">
    <property type="entry name" value="ATP/GTP PHOSPHATASE"/>
    <property type="match status" value="1"/>
</dbReference>
<organism evidence="2 3">
    <name type="scientific">Thalassobellus suaedae</name>
    <dbReference type="NCBI Taxonomy" id="3074124"/>
    <lineage>
        <taxon>Bacteria</taxon>
        <taxon>Pseudomonadati</taxon>
        <taxon>Bacteroidota</taxon>
        <taxon>Flavobacteriia</taxon>
        <taxon>Flavobacteriales</taxon>
        <taxon>Flavobacteriaceae</taxon>
        <taxon>Thalassobellus</taxon>
    </lineage>
</organism>
<dbReference type="Pfam" id="PF13304">
    <property type="entry name" value="AAA_21"/>
    <property type="match status" value="1"/>
</dbReference>
<name>A0ABY9XP42_9FLAO</name>
<protein>
    <submittedName>
        <fullName evidence="2">AAA family ATPase</fullName>
    </submittedName>
</protein>
<dbReference type="Proteomes" id="UP001302806">
    <property type="component" value="Chromosome"/>
</dbReference>
<dbReference type="InterPro" id="IPR051396">
    <property type="entry name" value="Bact_Antivir_Def_Nuclease"/>
</dbReference>
<dbReference type="PANTHER" id="PTHR43581:SF2">
    <property type="entry name" value="EXCINUCLEASE ATPASE SUBUNIT"/>
    <property type="match status" value="1"/>
</dbReference>
<dbReference type="InterPro" id="IPR027417">
    <property type="entry name" value="P-loop_NTPase"/>
</dbReference>
<evidence type="ECO:0000313" key="3">
    <source>
        <dbReference type="Proteomes" id="UP001302806"/>
    </source>
</evidence>
<dbReference type="InterPro" id="IPR003959">
    <property type="entry name" value="ATPase_AAA_core"/>
</dbReference>
<proteinExistence type="predicted"/>
<dbReference type="Gene3D" id="3.40.50.300">
    <property type="entry name" value="P-loop containing nucleotide triphosphate hydrolases"/>
    <property type="match status" value="1"/>
</dbReference>
<dbReference type="SUPFAM" id="SSF52540">
    <property type="entry name" value="P-loop containing nucleoside triphosphate hydrolases"/>
    <property type="match status" value="1"/>
</dbReference>
<evidence type="ECO:0000313" key="2">
    <source>
        <dbReference type="EMBL" id="WNH07676.1"/>
    </source>
</evidence>
<dbReference type="EMBL" id="CP134537">
    <property type="protein sequence ID" value="WNH07676.1"/>
    <property type="molecule type" value="Genomic_DNA"/>
</dbReference>
<reference evidence="2 3" key="1">
    <citation type="submission" date="2023-09" db="EMBL/GenBank/DDBJ databases">
        <title>Thalassobella suaedae gen. nov., sp. nov., a marine bacterium of the family Flavobacteriaceae isolated from a halophyte Suaeda japonica.</title>
        <authorList>
            <person name="Lee S.Y."/>
            <person name="Hwang C.Y."/>
        </authorList>
    </citation>
    <scope>NUCLEOTIDE SEQUENCE [LARGE SCALE GENOMIC DNA]</scope>
    <source>
        <strain evidence="2 3">HL-DH14</strain>
    </source>
</reference>